<dbReference type="VEuPathDB" id="FungiDB:EMCG_08744"/>
<comment type="caution">
    <text evidence="1">The sequence shown here is derived from an EMBL/GenBank/DDBJ whole genome shotgun (WGS) entry which is preliminary data.</text>
</comment>
<name>A0A0G2I5B7_9EURO</name>
<dbReference type="AlphaFoldDB" id="A0A0G2I5B7"/>
<protein>
    <submittedName>
        <fullName evidence="1">Uncharacterized protein</fullName>
    </submittedName>
</protein>
<accession>A0A0G2I5B7</accession>
<dbReference type="Proteomes" id="UP000034164">
    <property type="component" value="Unassembled WGS sequence"/>
</dbReference>
<gene>
    <name evidence="1" type="ORF">EMCG_08744</name>
</gene>
<sequence length="159" mass="18400">MFTVGYTSTQRRALGLGYFTFYLTGRRPKRTYPLEFGRKERRCLHPSADEDLLYNDCLGWIDKIMEPRRSTISSIQQMINRNVRLHFATRDIRDVMAKEAHVWSHRFGKNASSVIVQNYDVIAPRFPPHDLFQNSEFPNPVPSGGSLKQLHLLSACIKS</sequence>
<dbReference type="OrthoDB" id="4184572at2759"/>
<organism evidence="1 2">
    <name type="scientific">[Emmonsia] crescens</name>
    <dbReference type="NCBI Taxonomy" id="73230"/>
    <lineage>
        <taxon>Eukaryota</taxon>
        <taxon>Fungi</taxon>
        <taxon>Dikarya</taxon>
        <taxon>Ascomycota</taxon>
        <taxon>Pezizomycotina</taxon>
        <taxon>Eurotiomycetes</taxon>
        <taxon>Eurotiomycetidae</taxon>
        <taxon>Onygenales</taxon>
        <taxon>Ajellomycetaceae</taxon>
        <taxon>Emergomyces</taxon>
    </lineage>
</organism>
<dbReference type="EMBL" id="LCZI01000651">
    <property type="protein sequence ID" value="KKZ65410.1"/>
    <property type="molecule type" value="Genomic_DNA"/>
</dbReference>
<evidence type="ECO:0000313" key="1">
    <source>
        <dbReference type="EMBL" id="KKZ65410.1"/>
    </source>
</evidence>
<reference evidence="2" key="1">
    <citation type="journal article" date="2015" name="PLoS Genet.">
        <title>The dynamic genome and transcriptome of the human fungal pathogen Blastomyces and close relative Emmonsia.</title>
        <authorList>
            <person name="Munoz J.F."/>
            <person name="Gauthier G.M."/>
            <person name="Desjardins C.A."/>
            <person name="Gallo J.E."/>
            <person name="Holder J."/>
            <person name="Sullivan T.D."/>
            <person name="Marty A.J."/>
            <person name="Carmen J.C."/>
            <person name="Chen Z."/>
            <person name="Ding L."/>
            <person name="Gujja S."/>
            <person name="Magrini V."/>
            <person name="Misas E."/>
            <person name="Mitreva M."/>
            <person name="Priest M."/>
            <person name="Saif S."/>
            <person name="Whiston E.A."/>
            <person name="Young S."/>
            <person name="Zeng Q."/>
            <person name="Goldman W.E."/>
            <person name="Mardis E.R."/>
            <person name="Taylor J.W."/>
            <person name="McEwen J.G."/>
            <person name="Clay O.K."/>
            <person name="Klein B.S."/>
            <person name="Cuomo C.A."/>
        </authorList>
    </citation>
    <scope>NUCLEOTIDE SEQUENCE [LARGE SCALE GENOMIC DNA]</scope>
    <source>
        <strain evidence="2">UAMH 3008</strain>
    </source>
</reference>
<evidence type="ECO:0000313" key="2">
    <source>
        <dbReference type="Proteomes" id="UP000034164"/>
    </source>
</evidence>
<proteinExistence type="predicted"/>